<reference evidence="1" key="1">
    <citation type="submission" date="2020-03" db="EMBL/GenBank/DDBJ databases">
        <title>The deep terrestrial virosphere.</title>
        <authorList>
            <person name="Holmfeldt K."/>
            <person name="Nilsson E."/>
            <person name="Simone D."/>
            <person name="Lopez-Fernandez M."/>
            <person name="Wu X."/>
            <person name="de Brujin I."/>
            <person name="Lundin D."/>
            <person name="Andersson A."/>
            <person name="Bertilsson S."/>
            <person name="Dopson M."/>
        </authorList>
    </citation>
    <scope>NUCLEOTIDE SEQUENCE</scope>
    <source>
        <strain evidence="4">MM415A00131</strain>
        <strain evidence="2">MM415B00138</strain>
        <strain evidence="1">TM448A06050</strain>
        <strain evidence="3">TM448B01094</strain>
    </source>
</reference>
<evidence type="ECO:0000313" key="2">
    <source>
        <dbReference type="EMBL" id="QJA67994.1"/>
    </source>
</evidence>
<dbReference type="AlphaFoldDB" id="A0A6H2A5G5"/>
<dbReference type="EMBL" id="MT144703">
    <property type="protein sequence ID" value="QJH97825.1"/>
    <property type="molecule type" value="Genomic_DNA"/>
</dbReference>
<protein>
    <submittedName>
        <fullName evidence="1">Uncharacterized protein</fullName>
    </submittedName>
</protein>
<accession>A0A6H2A5G5</accession>
<dbReference type="EMBL" id="MT145193">
    <property type="protein sequence ID" value="QJI05050.1"/>
    <property type="molecule type" value="Genomic_DNA"/>
</dbReference>
<sequence>MTDFEYESGRNRLIPLAEQKANREHGKYPPGNREQWVRSWNVCFLGEMNRLAKEVGLIK</sequence>
<dbReference type="EMBL" id="MT141578">
    <property type="protein sequence ID" value="QJA67994.1"/>
    <property type="molecule type" value="Genomic_DNA"/>
</dbReference>
<organism evidence="1">
    <name type="scientific">viral metagenome</name>
    <dbReference type="NCBI Taxonomy" id="1070528"/>
    <lineage>
        <taxon>unclassified sequences</taxon>
        <taxon>metagenomes</taxon>
        <taxon>organismal metagenomes</taxon>
    </lineage>
</organism>
<proteinExistence type="predicted"/>
<evidence type="ECO:0000313" key="1">
    <source>
        <dbReference type="EMBL" id="QJA54871.1"/>
    </source>
</evidence>
<dbReference type="EMBL" id="MT144546">
    <property type="protein sequence ID" value="QJA54871.1"/>
    <property type="molecule type" value="Genomic_DNA"/>
</dbReference>
<evidence type="ECO:0000313" key="4">
    <source>
        <dbReference type="EMBL" id="QJI05050.1"/>
    </source>
</evidence>
<name>A0A6H2A5G5_9ZZZZ</name>
<evidence type="ECO:0000313" key="3">
    <source>
        <dbReference type="EMBL" id="QJH97825.1"/>
    </source>
</evidence>
<gene>
    <name evidence="4" type="ORF">MM415A00131_0068</name>
    <name evidence="2" type="ORF">MM415B00138_0044</name>
    <name evidence="1" type="ORF">TM448A06050_0002</name>
    <name evidence="3" type="ORF">TM448B01094_0020</name>
</gene>